<dbReference type="Gene3D" id="1.10.3290.10">
    <property type="entry name" value="Fido-like domain"/>
    <property type="match status" value="1"/>
</dbReference>
<accession>A0A166P312</accession>
<dbReference type="PROSITE" id="PS51459">
    <property type="entry name" value="FIDO"/>
    <property type="match status" value="1"/>
</dbReference>
<evidence type="ECO:0000259" key="1">
    <source>
        <dbReference type="PROSITE" id="PS51459"/>
    </source>
</evidence>
<dbReference type="InterPro" id="IPR003812">
    <property type="entry name" value="Fido"/>
</dbReference>
<organism evidence="2 3">
    <name type="scientific">Colletotrichum incanum</name>
    <name type="common">Soybean anthracnose fungus</name>
    <dbReference type="NCBI Taxonomy" id="1573173"/>
    <lineage>
        <taxon>Eukaryota</taxon>
        <taxon>Fungi</taxon>
        <taxon>Dikarya</taxon>
        <taxon>Ascomycota</taxon>
        <taxon>Pezizomycotina</taxon>
        <taxon>Sordariomycetes</taxon>
        <taxon>Hypocreomycetidae</taxon>
        <taxon>Glomerellales</taxon>
        <taxon>Glomerellaceae</taxon>
        <taxon>Colletotrichum</taxon>
        <taxon>Colletotrichum spaethianum species complex</taxon>
    </lineage>
</organism>
<dbReference type="InterPro" id="IPR036597">
    <property type="entry name" value="Fido-like_dom_sf"/>
</dbReference>
<reference evidence="2 3" key="1">
    <citation type="submission" date="2015-06" db="EMBL/GenBank/DDBJ databases">
        <title>Survival trade-offs in plant roots during colonization by closely related pathogenic and mutualistic fungi.</title>
        <authorList>
            <person name="Hacquard S."/>
            <person name="Kracher B."/>
            <person name="Hiruma K."/>
            <person name="Weinman A."/>
            <person name="Muench P."/>
            <person name="Garrido Oter R."/>
            <person name="Ver Loren van Themaat E."/>
            <person name="Dallerey J.-F."/>
            <person name="Damm U."/>
            <person name="Henrissat B."/>
            <person name="Lespinet O."/>
            <person name="Thon M."/>
            <person name="Kemen E."/>
            <person name="McHardy A.C."/>
            <person name="Schulze-Lefert P."/>
            <person name="O'Connell R.J."/>
        </authorList>
    </citation>
    <scope>NUCLEOTIDE SEQUENCE [LARGE SCALE GENOMIC DNA]</scope>
    <source>
        <strain evidence="2 3">MAFF 238704</strain>
    </source>
</reference>
<dbReference type="Pfam" id="PF02661">
    <property type="entry name" value="Fic"/>
    <property type="match status" value="1"/>
</dbReference>
<proteinExistence type="predicted"/>
<sequence>MSGKVVLRKQHQARWVLLIKIYDLASRRCGKGYVGLGQGHKPWMDDIDALKAKLPTAELGKTKISEHGPHAQVIIKWLFQTRDLASTSSSEPVRIFGSETEGKTPDGSAVSKLKNHNIASQWIPENAAAKVCTAGFHDNEVRVLDVAFVRNTNSEVAYDHMERERPDQVFQGRQAETLHPLVLACQMTADFVYVHPFPDGNGRTNRMTKQDCLPLEGYLPVVIRVLQQKDYLRMIDNASEVKW</sequence>
<dbReference type="SUPFAM" id="SSF140931">
    <property type="entry name" value="Fic-like"/>
    <property type="match status" value="1"/>
</dbReference>
<protein>
    <submittedName>
        <fullName evidence="2">Fic doc family protein</fullName>
    </submittedName>
</protein>
<evidence type="ECO:0000313" key="2">
    <source>
        <dbReference type="EMBL" id="KZL66339.1"/>
    </source>
</evidence>
<evidence type="ECO:0000313" key="3">
    <source>
        <dbReference type="Proteomes" id="UP000076584"/>
    </source>
</evidence>
<comment type="caution">
    <text evidence="2">The sequence shown here is derived from an EMBL/GenBank/DDBJ whole genome shotgun (WGS) entry which is preliminary data.</text>
</comment>
<keyword evidence="3" id="KW-1185">Reference proteome</keyword>
<dbReference type="AlphaFoldDB" id="A0A166P312"/>
<gene>
    <name evidence="2" type="ORF">CI238_12671</name>
</gene>
<dbReference type="EMBL" id="LFIW01002579">
    <property type="protein sequence ID" value="KZL66339.1"/>
    <property type="molecule type" value="Genomic_DNA"/>
</dbReference>
<name>A0A166P312_COLIC</name>
<dbReference type="STRING" id="1573173.A0A166P312"/>
<feature type="domain" description="Fido" evidence="1">
    <location>
        <begin position="128"/>
        <end position="243"/>
    </location>
</feature>
<dbReference type="Proteomes" id="UP000076584">
    <property type="component" value="Unassembled WGS sequence"/>
</dbReference>